<evidence type="ECO:0000313" key="1">
    <source>
        <dbReference type="EMBL" id="MPN22945.1"/>
    </source>
</evidence>
<dbReference type="EMBL" id="VSSQ01071302">
    <property type="protein sequence ID" value="MPN22945.1"/>
    <property type="molecule type" value="Genomic_DNA"/>
</dbReference>
<gene>
    <name evidence="1" type="ORF">SDC9_170330</name>
</gene>
<reference evidence="1" key="1">
    <citation type="submission" date="2019-08" db="EMBL/GenBank/DDBJ databases">
        <authorList>
            <person name="Kucharzyk K."/>
            <person name="Murdoch R.W."/>
            <person name="Higgins S."/>
            <person name="Loffler F."/>
        </authorList>
    </citation>
    <scope>NUCLEOTIDE SEQUENCE</scope>
</reference>
<dbReference type="AlphaFoldDB" id="A0A645G8I4"/>
<protein>
    <submittedName>
        <fullName evidence="1">Uncharacterized protein</fullName>
    </submittedName>
</protein>
<sequence length="47" mass="4960">MIQIRYSLRVSGELAQGSAPLLMALKDTGYPAKLAADESIPVATSQP</sequence>
<organism evidence="1">
    <name type="scientific">bioreactor metagenome</name>
    <dbReference type="NCBI Taxonomy" id="1076179"/>
    <lineage>
        <taxon>unclassified sequences</taxon>
        <taxon>metagenomes</taxon>
        <taxon>ecological metagenomes</taxon>
    </lineage>
</organism>
<comment type="caution">
    <text evidence="1">The sequence shown here is derived from an EMBL/GenBank/DDBJ whole genome shotgun (WGS) entry which is preliminary data.</text>
</comment>
<name>A0A645G8I4_9ZZZZ</name>
<proteinExistence type="predicted"/>
<accession>A0A645G8I4</accession>